<dbReference type="KEGG" id="bsan:CHH28_16915"/>
<name>A0A222FP10_9GAMM</name>
<reference evidence="1 2" key="1">
    <citation type="submission" date="2017-07" db="EMBL/GenBank/DDBJ databases">
        <title>Annotated genome sequence of Bacterioplanes sanyensis isolated from Red Sea.</title>
        <authorList>
            <person name="Rehman Z.U."/>
        </authorList>
    </citation>
    <scope>NUCLEOTIDE SEQUENCE [LARGE SCALE GENOMIC DNA]</scope>
    <source>
        <strain evidence="1 2">NV9</strain>
    </source>
</reference>
<accession>A0A222FP10</accession>
<evidence type="ECO:0000313" key="1">
    <source>
        <dbReference type="EMBL" id="ASP40254.1"/>
    </source>
</evidence>
<organism evidence="1 2">
    <name type="scientific">Bacterioplanes sanyensis</name>
    <dbReference type="NCBI Taxonomy" id="1249553"/>
    <lineage>
        <taxon>Bacteria</taxon>
        <taxon>Pseudomonadati</taxon>
        <taxon>Pseudomonadota</taxon>
        <taxon>Gammaproteobacteria</taxon>
        <taxon>Oceanospirillales</taxon>
        <taxon>Oceanospirillaceae</taxon>
        <taxon>Bacterioplanes</taxon>
    </lineage>
</organism>
<evidence type="ECO:0000313" key="2">
    <source>
        <dbReference type="Proteomes" id="UP000202440"/>
    </source>
</evidence>
<dbReference type="RefSeq" id="WP_094061423.1">
    <property type="nucleotide sequence ID" value="NZ_CP022530.1"/>
</dbReference>
<dbReference type="OrthoDB" id="6195999at2"/>
<proteinExistence type="predicted"/>
<protein>
    <submittedName>
        <fullName evidence="1">Uncharacterized protein</fullName>
    </submittedName>
</protein>
<dbReference type="AlphaFoldDB" id="A0A222FP10"/>
<dbReference type="EMBL" id="CP022530">
    <property type="protein sequence ID" value="ASP40254.1"/>
    <property type="molecule type" value="Genomic_DNA"/>
</dbReference>
<keyword evidence="2" id="KW-1185">Reference proteome</keyword>
<dbReference type="Proteomes" id="UP000202440">
    <property type="component" value="Chromosome"/>
</dbReference>
<sequence length="110" mass="12863">MSSVTISQASELIWELLEALEDAYWEASTCEDKDSTFNILRVLNAEYMELLKVSVQDHHYEYEVISTSQDAMNQALAEYQQFTTNHPQRLRTRQRLRSLLNQFSSMISPQ</sequence>
<gene>
    <name evidence="1" type="ORF">CHH28_16915</name>
</gene>